<dbReference type="AlphaFoldDB" id="A0A7Y9LLX1"/>
<dbReference type="EC" id="3.1.3.12" evidence="4"/>
<dbReference type="PANTHER" id="PTHR43768">
    <property type="entry name" value="TREHALOSE 6-PHOSPHATE PHOSPHATASE"/>
    <property type="match status" value="1"/>
</dbReference>
<comment type="caution">
    <text evidence="5">The sequence shown here is derived from an EMBL/GenBank/DDBJ whole genome shotgun (WGS) entry which is preliminary data.</text>
</comment>
<evidence type="ECO:0000256" key="4">
    <source>
        <dbReference type="RuleBase" id="RU361117"/>
    </source>
</evidence>
<reference evidence="5 6" key="1">
    <citation type="submission" date="2020-07" db="EMBL/GenBank/DDBJ databases">
        <title>Genomic Encyclopedia of Type Strains, Phase IV (KMG-V): Genome sequencing to study the core and pangenomes of soil and plant-associated prokaryotes.</title>
        <authorList>
            <person name="Whitman W."/>
        </authorList>
    </citation>
    <scope>NUCLEOTIDE SEQUENCE [LARGE SCALE GENOMIC DNA]</scope>
    <source>
        <strain evidence="5 6">SAS40</strain>
    </source>
</reference>
<evidence type="ECO:0000313" key="6">
    <source>
        <dbReference type="Proteomes" id="UP000542125"/>
    </source>
</evidence>
<organism evidence="5 6">
    <name type="scientific">Pigmentiphaga litoralis</name>
    <dbReference type="NCBI Taxonomy" id="516702"/>
    <lineage>
        <taxon>Bacteria</taxon>
        <taxon>Pseudomonadati</taxon>
        <taxon>Pseudomonadota</taxon>
        <taxon>Betaproteobacteria</taxon>
        <taxon>Burkholderiales</taxon>
        <taxon>Alcaligenaceae</taxon>
        <taxon>Pigmentiphaga</taxon>
    </lineage>
</organism>
<comment type="cofactor">
    <cofactor evidence="4">
        <name>Mg(2+)</name>
        <dbReference type="ChEBI" id="CHEBI:18420"/>
    </cofactor>
</comment>
<comment type="pathway">
    <text evidence="1 4">Glycan biosynthesis; trehalose biosynthesis.</text>
</comment>
<dbReference type="SUPFAM" id="SSF56784">
    <property type="entry name" value="HAD-like"/>
    <property type="match status" value="1"/>
</dbReference>
<dbReference type="InterPro" id="IPR006379">
    <property type="entry name" value="HAD-SF_hydro_IIB"/>
</dbReference>
<evidence type="ECO:0000256" key="1">
    <source>
        <dbReference type="ARBA" id="ARBA00005199"/>
    </source>
</evidence>
<protein>
    <recommendedName>
        <fullName evidence="4">Trehalose 6-phosphate phosphatase</fullName>
        <ecNumber evidence="4">3.1.3.12</ecNumber>
    </recommendedName>
</protein>
<dbReference type="GO" id="GO:0046872">
    <property type="term" value="F:metal ion binding"/>
    <property type="evidence" value="ECO:0007669"/>
    <property type="project" value="UniProtKB-KW"/>
</dbReference>
<evidence type="ECO:0000313" key="5">
    <source>
        <dbReference type="EMBL" id="NYE81016.1"/>
    </source>
</evidence>
<dbReference type="UniPathway" id="UPA00299"/>
<evidence type="ECO:0000256" key="2">
    <source>
        <dbReference type="ARBA" id="ARBA00008770"/>
    </source>
</evidence>
<comment type="function">
    <text evidence="4">Removes the phosphate from trehalose 6-phosphate to produce free trehalose.</text>
</comment>
<keyword evidence="6" id="KW-1185">Reference proteome</keyword>
<dbReference type="Gene3D" id="3.30.70.1020">
    <property type="entry name" value="Trehalose-6-phosphate phosphatase related protein, domain 2"/>
    <property type="match status" value="1"/>
</dbReference>
<gene>
    <name evidence="5" type="ORF">FHW18_000287</name>
</gene>
<evidence type="ECO:0000256" key="3">
    <source>
        <dbReference type="ARBA" id="ARBA00022801"/>
    </source>
</evidence>
<keyword evidence="3 4" id="KW-0378">Hydrolase</keyword>
<dbReference type="Pfam" id="PF02358">
    <property type="entry name" value="Trehalose_PPase"/>
    <property type="match status" value="1"/>
</dbReference>
<dbReference type="InterPro" id="IPR036412">
    <property type="entry name" value="HAD-like_sf"/>
</dbReference>
<dbReference type="InterPro" id="IPR044651">
    <property type="entry name" value="OTSB-like"/>
</dbReference>
<dbReference type="NCBIfam" id="TIGR00685">
    <property type="entry name" value="T6PP"/>
    <property type="match status" value="1"/>
</dbReference>
<dbReference type="NCBIfam" id="TIGR01484">
    <property type="entry name" value="HAD-SF-IIB"/>
    <property type="match status" value="1"/>
</dbReference>
<proteinExistence type="inferred from homology"/>
<comment type="similarity">
    <text evidence="2 4">Belongs to the trehalose phosphatase family.</text>
</comment>
<dbReference type="CDD" id="cd01627">
    <property type="entry name" value="HAD_TPP"/>
    <property type="match status" value="1"/>
</dbReference>
<dbReference type="RefSeq" id="WP_179582629.1">
    <property type="nucleotide sequence ID" value="NZ_JACBYR010000001.1"/>
</dbReference>
<dbReference type="Gene3D" id="3.40.50.1000">
    <property type="entry name" value="HAD superfamily/HAD-like"/>
    <property type="match status" value="1"/>
</dbReference>
<keyword evidence="4" id="KW-0460">Magnesium</keyword>
<dbReference type="EMBL" id="JACBYR010000001">
    <property type="protein sequence ID" value="NYE81016.1"/>
    <property type="molecule type" value="Genomic_DNA"/>
</dbReference>
<dbReference type="InterPro" id="IPR023214">
    <property type="entry name" value="HAD_sf"/>
</dbReference>
<dbReference type="GO" id="GO:0004805">
    <property type="term" value="F:trehalose-phosphatase activity"/>
    <property type="evidence" value="ECO:0007669"/>
    <property type="project" value="UniProtKB-EC"/>
</dbReference>
<comment type="catalytic activity">
    <reaction evidence="4">
        <text>alpha,alpha-trehalose 6-phosphate + H2O = alpha,alpha-trehalose + phosphate</text>
        <dbReference type="Rhea" id="RHEA:23420"/>
        <dbReference type="ChEBI" id="CHEBI:15377"/>
        <dbReference type="ChEBI" id="CHEBI:16551"/>
        <dbReference type="ChEBI" id="CHEBI:43474"/>
        <dbReference type="ChEBI" id="CHEBI:58429"/>
        <dbReference type="EC" id="3.1.3.12"/>
    </reaction>
</comment>
<sequence length="248" mass="26730">MHQLPTSIDGLALFLDFDGTLVDLAPRPDLVHLPDPVRHSLRNLAARTGGALALVSGRPIAEIDHYLAPLHLPAAGLHGAERRSLDGTVRRFDVDREAVAVMRHAAQAFVNATPGLLLEDKGIGIAIHYRQAPEHADAVRRLAITLIAPRRRHFTVQPGKMVVEIKPRGLDKGSAIAAFMQEAPFAGRRAVFLGDDLTDEKGFATLRRLDGISVKVGEGPTIAPCRLPDVAAVHHWLADLAAHAPSAH</sequence>
<keyword evidence="4" id="KW-0479">Metal-binding</keyword>
<accession>A0A7Y9LLX1</accession>
<dbReference type="GO" id="GO:0005992">
    <property type="term" value="P:trehalose biosynthetic process"/>
    <property type="evidence" value="ECO:0007669"/>
    <property type="project" value="UniProtKB-UniPathway"/>
</dbReference>
<dbReference type="InterPro" id="IPR003337">
    <property type="entry name" value="Trehalose_PPase"/>
</dbReference>
<name>A0A7Y9LLX1_9BURK</name>
<dbReference type="Proteomes" id="UP000542125">
    <property type="component" value="Unassembled WGS sequence"/>
</dbReference>
<dbReference type="PANTHER" id="PTHR43768:SF3">
    <property type="entry name" value="TREHALOSE 6-PHOSPHATE PHOSPHATASE"/>
    <property type="match status" value="1"/>
</dbReference>